<gene>
    <name evidence="1" type="ORF">LTR62_008542</name>
</gene>
<reference evidence="1" key="1">
    <citation type="submission" date="2023-08" db="EMBL/GenBank/DDBJ databases">
        <title>Black Yeasts Isolated from many extreme environments.</title>
        <authorList>
            <person name="Coleine C."/>
            <person name="Stajich J.E."/>
            <person name="Selbmann L."/>
        </authorList>
    </citation>
    <scope>NUCLEOTIDE SEQUENCE</scope>
    <source>
        <strain evidence="1">CCFEE 5401</strain>
    </source>
</reference>
<comment type="caution">
    <text evidence="1">The sequence shown here is derived from an EMBL/GenBank/DDBJ whole genome shotgun (WGS) entry which is preliminary data.</text>
</comment>
<dbReference type="Proteomes" id="UP001310890">
    <property type="component" value="Unassembled WGS sequence"/>
</dbReference>
<protein>
    <submittedName>
        <fullName evidence="1">Uncharacterized protein</fullName>
    </submittedName>
</protein>
<name>A0AAN7TPL7_9PEZI</name>
<accession>A0AAN7TPL7</accession>
<dbReference type="AlphaFoldDB" id="A0AAN7TPL7"/>
<sequence length="385" mass="42461">MTTLCYRCALRLRRIATYSDSLPNAARAFSTIPARQRQSSIPTFTPTPSTPLLDTLLADLRAKHLIPSALRTPDRRLIFGTKNRQLLADNPRSTQIGSEVIPLQWMDRRSEIPRRATMFNQALEHMVNSEGGEAWKNLAPLLKGMGDCRPGDKRDALSEETLGKVVRKAGMKGQFGTILLCLQQVENTGLSLKYPAVLQNVMRALREHATREGWSVEAVAKSRKWAAQVAGLLEMEAHGGGTYMKGAKDARRRPEVLGVFLELAAVDAFKHKGGKDVDGQVKMYTERLLGCIGDKAQPASLPPSKKGPQLEMLYGLPIYHGLLLAERILQQDLPQPQLARKIREDYEAGLTILADALEARGDGAQGKEMTYGGQALKAWGSVVRD</sequence>
<organism evidence="1 2">
    <name type="scientific">Meristemomyces frigidus</name>
    <dbReference type="NCBI Taxonomy" id="1508187"/>
    <lineage>
        <taxon>Eukaryota</taxon>
        <taxon>Fungi</taxon>
        <taxon>Dikarya</taxon>
        <taxon>Ascomycota</taxon>
        <taxon>Pezizomycotina</taxon>
        <taxon>Dothideomycetes</taxon>
        <taxon>Dothideomycetidae</taxon>
        <taxon>Mycosphaerellales</taxon>
        <taxon>Teratosphaeriaceae</taxon>
        <taxon>Meristemomyces</taxon>
    </lineage>
</organism>
<dbReference type="EMBL" id="JAVRRL010000009">
    <property type="protein sequence ID" value="KAK5116216.1"/>
    <property type="molecule type" value="Genomic_DNA"/>
</dbReference>
<evidence type="ECO:0000313" key="2">
    <source>
        <dbReference type="Proteomes" id="UP001310890"/>
    </source>
</evidence>
<proteinExistence type="predicted"/>
<evidence type="ECO:0000313" key="1">
    <source>
        <dbReference type="EMBL" id="KAK5116216.1"/>
    </source>
</evidence>